<dbReference type="OrthoDB" id="1928505at2759"/>
<feature type="domain" description="DUF4378" evidence="2">
    <location>
        <begin position="554"/>
        <end position="701"/>
    </location>
</feature>
<dbReference type="Pfam" id="PF14309">
    <property type="entry name" value="DUF4378"/>
    <property type="match status" value="1"/>
</dbReference>
<protein>
    <recommendedName>
        <fullName evidence="6">DUF4378 domain-containing protein</fullName>
    </recommendedName>
</protein>
<feature type="compositionally biased region" description="Basic and acidic residues" evidence="1">
    <location>
        <begin position="354"/>
        <end position="363"/>
    </location>
</feature>
<comment type="caution">
    <text evidence="4">The sequence shown here is derived from an EMBL/GenBank/DDBJ whole genome shotgun (WGS) entry which is preliminary data.</text>
</comment>
<evidence type="ECO:0000259" key="2">
    <source>
        <dbReference type="Pfam" id="PF14309"/>
    </source>
</evidence>
<proteinExistence type="predicted"/>
<dbReference type="InterPro" id="IPR025486">
    <property type="entry name" value="DUF4378"/>
</dbReference>
<sequence>MEMSLAIVERQGPHRPVAGCVGVLFFHLLDWNRRLARKKKKRVAKRSLLPPLLKRCPKQSSRCPDPYPPPPHQLTISEESQVESTTRMQAPGLVARLMGLESMPVSKPGIAQKDPNAQFQPTIGTQYSKVLCSEAPPLKMQKTSNRSGELIINSDPTHLKKYHHNSTCSSARSPRARLIQAASKILEPGLRPKLPLSPLNSSVRNIEENVMVGSFLGTKTDIGTFSKNEMELPKVNVPATTNILEETRDTREVALNYIVRGKKCTHVEQKGKNSMVSGRNMAVNYHVQRNSEAFSPVNTNKAVPKMKISGAKLNKRVTDKPIRSSYLEPKKNVNHFKSGTIGNSVNTANRKRRTSSDLSKKTEPIPLYNSSRNGVSPKRLSVKKENNRASSSVSSSRVKPVLKRSTVIGVDNQTISLGKEILRVNDYSSNLIGSILEDLVLEFSEESGLSLRSGNGNTSCCDVSQGEKGNGLLSTYLATMDGDQPSPISILETSFSIDSCSLGSPVNETEGKMLFGSTDTIQKLTNFDSFDMSTDTTSNSNLHTLASRIGCTSEIFSNIKLLFGENRIEEENFSVHSFLLDLLKSILEAFGGSLNGEKEGFRLTNFLFDCIIEFLDRKYSYFCKSGYKGWLVIYQTLNRDQLLKEILKEMQKWNEMGGKALHILADRDMGNSIETWSKCRFEGFEIGVEIESAIIHTLVDEFVFDLC</sequence>
<feature type="compositionally biased region" description="Polar residues" evidence="1">
    <location>
        <begin position="335"/>
        <end position="348"/>
    </location>
</feature>
<dbReference type="EMBL" id="SWLB01000015">
    <property type="protein sequence ID" value="KAF3328906.1"/>
    <property type="molecule type" value="Genomic_DNA"/>
</dbReference>
<evidence type="ECO:0000256" key="1">
    <source>
        <dbReference type="SAM" id="MobiDB-lite"/>
    </source>
</evidence>
<dbReference type="Pfam" id="PF14383">
    <property type="entry name" value="VARLMGL"/>
    <property type="match status" value="1"/>
</dbReference>
<evidence type="ECO:0000259" key="3">
    <source>
        <dbReference type="Pfam" id="PF14383"/>
    </source>
</evidence>
<evidence type="ECO:0008006" key="6">
    <source>
        <dbReference type="Google" id="ProtNLM"/>
    </source>
</evidence>
<accession>A0A833QWH6</accession>
<dbReference type="PANTHER" id="PTHR21726:SF72">
    <property type="entry name" value="DUF4378 DOMAIN-CONTAINING PROTEIN"/>
    <property type="match status" value="1"/>
</dbReference>
<feature type="region of interest" description="Disordered" evidence="1">
    <location>
        <begin position="321"/>
        <end position="396"/>
    </location>
</feature>
<gene>
    <name evidence="4" type="ORF">FCM35_KLT05984</name>
</gene>
<dbReference type="Proteomes" id="UP000623129">
    <property type="component" value="Unassembled WGS sequence"/>
</dbReference>
<keyword evidence="5" id="KW-1185">Reference proteome</keyword>
<dbReference type="AlphaFoldDB" id="A0A833QWH6"/>
<reference evidence="4" key="1">
    <citation type="submission" date="2020-01" db="EMBL/GenBank/DDBJ databases">
        <title>Genome sequence of Kobresia littledalei, the first chromosome-level genome in the family Cyperaceae.</title>
        <authorList>
            <person name="Qu G."/>
        </authorList>
    </citation>
    <scope>NUCLEOTIDE SEQUENCE</scope>
    <source>
        <strain evidence="4">C.B.Clarke</strain>
        <tissue evidence="4">Leaf</tissue>
    </source>
</reference>
<dbReference type="InterPro" id="IPR032795">
    <property type="entry name" value="DUF3741-assoc"/>
</dbReference>
<dbReference type="PANTHER" id="PTHR21726">
    <property type="entry name" value="PHOSPHATIDYLINOSITOL N-ACETYLGLUCOSAMINYLTRANSFERASE SUBUNIT P DOWN SYNDROME CRITICAL REGION PROTEIN 5 -RELATED"/>
    <property type="match status" value="1"/>
</dbReference>
<evidence type="ECO:0000313" key="4">
    <source>
        <dbReference type="EMBL" id="KAF3328906.1"/>
    </source>
</evidence>
<name>A0A833QWH6_9POAL</name>
<feature type="domain" description="DUF3741" evidence="3">
    <location>
        <begin position="87"/>
        <end position="106"/>
    </location>
</feature>
<organism evidence="4 5">
    <name type="scientific">Carex littledalei</name>
    <dbReference type="NCBI Taxonomy" id="544730"/>
    <lineage>
        <taxon>Eukaryota</taxon>
        <taxon>Viridiplantae</taxon>
        <taxon>Streptophyta</taxon>
        <taxon>Embryophyta</taxon>
        <taxon>Tracheophyta</taxon>
        <taxon>Spermatophyta</taxon>
        <taxon>Magnoliopsida</taxon>
        <taxon>Liliopsida</taxon>
        <taxon>Poales</taxon>
        <taxon>Cyperaceae</taxon>
        <taxon>Cyperoideae</taxon>
        <taxon>Cariceae</taxon>
        <taxon>Carex</taxon>
        <taxon>Carex subgen. Euthyceras</taxon>
    </lineage>
</organism>
<evidence type="ECO:0000313" key="5">
    <source>
        <dbReference type="Proteomes" id="UP000623129"/>
    </source>
</evidence>